<dbReference type="NCBIfam" id="TIGR02218">
    <property type="entry name" value="phg_TIGR02218"/>
    <property type="match status" value="1"/>
</dbReference>
<evidence type="ECO:0000259" key="1">
    <source>
        <dbReference type="Pfam" id="PF09356"/>
    </source>
</evidence>
<evidence type="ECO:0000313" key="3">
    <source>
        <dbReference type="Proteomes" id="UP001647436"/>
    </source>
</evidence>
<proteinExistence type="predicted"/>
<keyword evidence="3" id="KW-1185">Reference proteome</keyword>
<evidence type="ECO:0000313" key="2">
    <source>
        <dbReference type="EMBL" id="MBS3019122.1"/>
    </source>
</evidence>
<organism evidence="2 3">
    <name type="scientific">Comamonas brasiliensis</name>
    <dbReference type="NCBI Taxonomy" id="1812482"/>
    <lineage>
        <taxon>Bacteria</taxon>
        <taxon>Pseudomonadati</taxon>
        <taxon>Pseudomonadota</taxon>
        <taxon>Betaproteobacteria</taxon>
        <taxon>Burkholderiales</taxon>
        <taxon>Comamonadaceae</taxon>
        <taxon>Comamonas</taxon>
    </lineage>
</organism>
<dbReference type="Pfam" id="PF09931">
    <property type="entry name" value="Phage_phiJL001_Gp84_N"/>
    <property type="match status" value="1"/>
</dbReference>
<dbReference type="RefSeq" id="WP_211456923.1">
    <property type="nucleotide sequence ID" value="NZ_JAANES010000002.1"/>
</dbReference>
<name>A0ABS5LRI6_9BURK</name>
<protein>
    <recommendedName>
        <fullName evidence="1">Bacteriophage phiJL001 Gp84 C-terminal domain-containing protein</fullName>
    </recommendedName>
</protein>
<dbReference type="Pfam" id="PF09356">
    <property type="entry name" value="Phage_BR0599"/>
    <property type="match status" value="1"/>
</dbReference>
<feature type="domain" description="Bacteriophage phiJL001 Gp84 C-terminal" evidence="1">
    <location>
        <begin position="207"/>
        <end position="286"/>
    </location>
</feature>
<comment type="caution">
    <text evidence="2">The sequence shown here is derived from an EMBL/GenBank/DDBJ whole genome shotgun (WGS) entry which is preliminary data.</text>
</comment>
<reference evidence="2 3" key="1">
    <citation type="submission" date="2020-03" db="EMBL/GenBank/DDBJ databases">
        <title>The role of nitrogen metabolism on polyethylene biodegradation.</title>
        <authorList>
            <person name="Peixoto J."/>
            <person name="Vizzotto C.S."/>
            <person name="Ramos A."/>
            <person name="Alves G."/>
            <person name="Steindorff A."/>
            <person name="Kruger R."/>
        </authorList>
    </citation>
    <scope>NUCLEOTIDE SEQUENCE [LARGE SCALE GENOMIC DNA]</scope>
    <source>
        <strain evidence="2 3">PE63</strain>
    </source>
</reference>
<dbReference type="Proteomes" id="UP001647436">
    <property type="component" value="Unassembled WGS sequence"/>
</dbReference>
<dbReference type="EMBL" id="JAANES010000002">
    <property type="protein sequence ID" value="MBS3019122.1"/>
    <property type="molecule type" value="Genomic_DNA"/>
</dbReference>
<sequence>MKQIPVALQAHYDSGGTSVAHAIVIARTDGQLYGFTSHDLPFVLDVTPWGLGSAALVFDARQGLSASNLVSTSGFAVDNLELTTLDDGSLFQRDEVVAGVWRNASFRIFRYRWDVAAPTVASDVETLTRGWFGEVTLNAATIKVELRGLKQLLQQSFGEVSTKTCRNRLGDGRCKEDLAPWTHAGVITAVADKRSFTAAGLAQAADYFGEGVLTFATGANAGLSQKVRSHAAGGVLTLVLPMVMAVAVGDQFSIVAGCRKRLLEDCRDKFGNVLNFRGEPHRPTTDDLTKTP</sequence>
<gene>
    <name evidence="2" type="ORF">DJFAAGMI_01861</name>
</gene>
<dbReference type="InterPro" id="IPR018964">
    <property type="entry name" value="Phage_phiJL001_Gp84_C"/>
</dbReference>
<dbReference type="InterPro" id="IPR011928">
    <property type="entry name" value="Phage_phiJL001_Gp84"/>
</dbReference>
<accession>A0ABS5LRI6</accession>